<evidence type="ECO:0000256" key="3">
    <source>
        <dbReference type="ARBA" id="ARBA00015944"/>
    </source>
</evidence>
<evidence type="ECO:0000256" key="8">
    <source>
        <dbReference type="RuleBase" id="RU003375"/>
    </source>
</evidence>
<dbReference type="PANTHER" id="PTHR11403">
    <property type="entry name" value="CYTOCHROME C OXIDASE SUBUNIT III"/>
    <property type="match status" value="1"/>
</dbReference>
<dbReference type="GO" id="GO:0005739">
    <property type="term" value="C:mitochondrion"/>
    <property type="evidence" value="ECO:0007669"/>
    <property type="project" value="TreeGrafter"/>
</dbReference>
<reference evidence="11" key="1">
    <citation type="journal article" date="2018" name="Mol. Phylogenet. Evol.">
        <title>Mitochondrial phylogenomics of the Hymenoptera.</title>
        <authorList>
            <person name="Tang P."/>
            <person name="Zhu J.C."/>
            <person name="Zheng B.Y."/>
            <person name="Wei S.J."/>
            <person name="Sharkey M."/>
            <person name="Chen X.X."/>
            <person name="Vogler A.P."/>
        </authorList>
    </citation>
    <scope>NUCLEOTIDE SEQUENCE</scope>
</reference>
<dbReference type="AlphaFoldDB" id="A0A3S8V1H1"/>
<keyword evidence="6 9" id="KW-1133">Transmembrane helix</keyword>
<dbReference type="GO" id="GO:0004129">
    <property type="term" value="F:cytochrome-c oxidase activity"/>
    <property type="evidence" value="ECO:0007669"/>
    <property type="project" value="InterPro"/>
</dbReference>
<evidence type="ECO:0000313" key="11">
    <source>
        <dbReference type="EMBL" id="AZL93501.1"/>
    </source>
</evidence>
<evidence type="ECO:0000256" key="7">
    <source>
        <dbReference type="ARBA" id="ARBA00023136"/>
    </source>
</evidence>
<keyword evidence="7 9" id="KW-0472">Membrane</keyword>
<feature type="transmembrane region" description="Helical" evidence="9">
    <location>
        <begin position="12"/>
        <end position="37"/>
    </location>
</feature>
<evidence type="ECO:0000256" key="6">
    <source>
        <dbReference type="ARBA" id="ARBA00022989"/>
    </source>
</evidence>
<dbReference type="SUPFAM" id="SSF81452">
    <property type="entry name" value="Cytochrome c oxidase subunit III-like"/>
    <property type="match status" value="1"/>
</dbReference>
<feature type="transmembrane region" description="Helical" evidence="9">
    <location>
        <begin position="80"/>
        <end position="104"/>
    </location>
</feature>
<dbReference type="InterPro" id="IPR000298">
    <property type="entry name" value="Cyt_c_oxidase-like_su3"/>
</dbReference>
<feature type="transmembrane region" description="Helical" evidence="9">
    <location>
        <begin position="157"/>
        <end position="180"/>
    </location>
</feature>
<keyword evidence="5" id="KW-1278">Translocase</keyword>
<protein>
    <recommendedName>
        <fullName evidence="3 8">Cytochrome c oxidase subunit 3</fullName>
    </recommendedName>
</protein>
<feature type="transmembrane region" description="Helical" evidence="9">
    <location>
        <begin position="200"/>
        <end position="221"/>
    </location>
</feature>
<comment type="function">
    <text evidence="8">Component of the cytochrome c oxidase, the last enzyme in the mitochondrial electron transport chain which drives oxidative phosphorylation. The respiratory chain contains 3 multisubunit complexes succinate dehydrogenase (complex II, CII), ubiquinol-cytochrome c oxidoreductase (cytochrome b-c1 complex, complex III, CIII) and cytochrome c oxidase (complex IV, CIV), that cooperate to transfer electrons derived from NADH and succinate to molecular oxygen, creating an electrochemical gradient over the inner membrane that drives transmembrane transport and the ATP synthase. Cytochrome c oxidase is the component of the respiratory chain that catalyzes the reduction of oxygen to water. Electrons originating from reduced cytochrome c in the intermembrane space (IMS) are transferred via the dinuclear copper A center (CU(A)) of subunit 2 and heme A of subunit 1 to the active site in subunit 1, a binuclear center (BNC) formed by heme A3 and copper B (CU(B)). The BNC reduces molecular oxygen to 2 water molecules using 4 electrons from cytochrome c in the IMS and 4 protons from the mitochondrial matrix.</text>
</comment>
<geneLocation type="mitochondrion" evidence="11"/>
<evidence type="ECO:0000256" key="1">
    <source>
        <dbReference type="ARBA" id="ARBA00004141"/>
    </source>
</evidence>
<dbReference type="InterPro" id="IPR013833">
    <property type="entry name" value="Cyt_c_oxidase_su3_a-hlx"/>
</dbReference>
<comment type="subcellular location">
    <subcellularLocation>
        <location evidence="1">Membrane</location>
        <topology evidence="1">Multi-pass membrane protein</topology>
    </subcellularLocation>
</comment>
<comment type="similarity">
    <text evidence="2 8">Belongs to the cytochrome c oxidase subunit 3 family.</text>
</comment>
<evidence type="ECO:0000256" key="9">
    <source>
        <dbReference type="SAM" id="Phobius"/>
    </source>
</evidence>
<keyword evidence="4 8" id="KW-0812">Transmembrane</keyword>
<keyword evidence="8 11" id="KW-0496">Mitochondrion</keyword>
<organism evidence="11">
    <name type="scientific">Taeniogonalos tricolor</name>
    <dbReference type="NCBI Taxonomy" id="2491144"/>
    <lineage>
        <taxon>Eukaryota</taxon>
        <taxon>Metazoa</taxon>
        <taxon>Ecdysozoa</taxon>
        <taxon>Arthropoda</taxon>
        <taxon>Hexapoda</taxon>
        <taxon>Insecta</taxon>
        <taxon>Pterygota</taxon>
        <taxon>Neoptera</taxon>
        <taxon>Endopterygota</taxon>
        <taxon>Hymenoptera</taxon>
        <taxon>Apocrita</taxon>
        <taxon>Trigonaloidea</taxon>
        <taxon>Trigonalidae</taxon>
        <taxon>Taeniogonalos</taxon>
    </lineage>
</organism>
<evidence type="ECO:0000256" key="5">
    <source>
        <dbReference type="ARBA" id="ARBA00022967"/>
    </source>
</evidence>
<evidence type="ECO:0000256" key="2">
    <source>
        <dbReference type="ARBA" id="ARBA00010581"/>
    </source>
</evidence>
<proteinExistence type="inferred from homology"/>
<dbReference type="GO" id="GO:0016020">
    <property type="term" value="C:membrane"/>
    <property type="evidence" value="ECO:0007669"/>
    <property type="project" value="UniProtKB-SubCell"/>
</dbReference>
<dbReference type="Pfam" id="PF00510">
    <property type="entry name" value="COX3"/>
    <property type="match status" value="1"/>
</dbReference>
<dbReference type="Gene3D" id="1.20.120.80">
    <property type="entry name" value="Cytochrome c oxidase, subunit III, four-helix bundle"/>
    <property type="match status" value="1"/>
</dbReference>
<dbReference type="InterPro" id="IPR035973">
    <property type="entry name" value="Cyt_c_oxidase_su3-like_sf"/>
</dbReference>
<gene>
    <name evidence="11" type="primary">cox3</name>
</gene>
<feature type="transmembrane region" description="Helical" evidence="9">
    <location>
        <begin position="43"/>
        <end position="59"/>
    </location>
</feature>
<feature type="domain" description="Heme-copper oxidase subunit III family profile" evidence="10">
    <location>
        <begin position="5"/>
        <end position="262"/>
    </location>
</feature>
<dbReference type="InterPro" id="IPR024791">
    <property type="entry name" value="Cyt_c/ubiquinol_Oxase_su3"/>
</dbReference>
<name>A0A3S8V1H1_9HYME</name>
<dbReference type="Gene3D" id="1.10.287.70">
    <property type="match status" value="1"/>
</dbReference>
<sequence>MKINFNHPYHMVSVSPWPLLGSLNIFMFLMSMINFLINLKYDLLLINFILMLMLFYQWWRDVIRESSYQGEHTSYIINMLKLGMILFIMSELFFFISFFWSYFHFYLAPSMDIGLIWPPKGIKIFNPMNIPLLNTVILVSSGVTLTYSHYNILKMNYFLSLLWLFLTILLGIYFSILQWYEYNESFFSIWDSVYGSNFYLMTGFHGIHVIIGSIFLVICLIRLFKMEFSSFHHFGFEAASWYWHFVDVVWLFLYLFVYWLPFN</sequence>
<evidence type="ECO:0000256" key="4">
    <source>
        <dbReference type="ARBA" id="ARBA00022692"/>
    </source>
</evidence>
<dbReference type="GO" id="GO:0006123">
    <property type="term" value="P:mitochondrial electron transport, cytochrome c to oxygen"/>
    <property type="evidence" value="ECO:0007669"/>
    <property type="project" value="TreeGrafter"/>
</dbReference>
<dbReference type="CDD" id="cd01665">
    <property type="entry name" value="Cyt_c_Oxidase_III"/>
    <property type="match status" value="1"/>
</dbReference>
<dbReference type="PROSITE" id="PS50253">
    <property type="entry name" value="COX3"/>
    <property type="match status" value="1"/>
</dbReference>
<accession>A0A3S8V1H1</accession>
<dbReference type="PANTHER" id="PTHR11403:SF7">
    <property type="entry name" value="CYTOCHROME C OXIDASE SUBUNIT 3"/>
    <property type="match status" value="1"/>
</dbReference>
<evidence type="ECO:0000259" key="10">
    <source>
        <dbReference type="PROSITE" id="PS50253"/>
    </source>
</evidence>
<feature type="transmembrane region" description="Helical" evidence="9">
    <location>
        <begin position="241"/>
        <end position="260"/>
    </location>
</feature>
<dbReference type="EMBL" id="MG923515">
    <property type="protein sequence ID" value="AZL93501.1"/>
    <property type="molecule type" value="Genomic_DNA"/>
</dbReference>
<dbReference type="InterPro" id="IPR033945">
    <property type="entry name" value="Cyt_c_oxase_su3_dom"/>
</dbReference>